<dbReference type="InterPro" id="IPR029052">
    <property type="entry name" value="Metallo-depent_PP-like"/>
</dbReference>
<evidence type="ECO:0000313" key="3">
    <source>
        <dbReference type="EMBL" id="KAB2807203.1"/>
    </source>
</evidence>
<accession>A0A7J5DR10</accession>
<protein>
    <submittedName>
        <fullName evidence="3">Alkaline phosphatase</fullName>
    </submittedName>
</protein>
<comment type="caution">
    <text evidence="3">The sequence shown here is derived from an EMBL/GenBank/DDBJ whole genome shotgun (WGS) entry which is preliminary data.</text>
</comment>
<dbReference type="AlphaFoldDB" id="A0A7J5DR10"/>
<evidence type="ECO:0000259" key="1">
    <source>
        <dbReference type="Pfam" id="PF09423"/>
    </source>
</evidence>
<dbReference type="CDD" id="cd07389">
    <property type="entry name" value="MPP_PhoD"/>
    <property type="match status" value="1"/>
</dbReference>
<dbReference type="InterPro" id="IPR032093">
    <property type="entry name" value="PhoD_N"/>
</dbReference>
<evidence type="ECO:0000259" key="2">
    <source>
        <dbReference type="Pfam" id="PF16655"/>
    </source>
</evidence>
<organism evidence="3 4">
    <name type="scientific">Nocardioides simplex</name>
    <name type="common">Arthrobacter simplex</name>
    <dbReference type="NCBI Taxonomy" id="2045"/>
    <lineage>
        <taxon>Bacteria</taxon>
        <taxon>Bacillati</taxon>
        <taxon>Actinomycetota</taxon>
        <taxon>Actinomycetes</taxon>
        <taxon>Propionibacteriales</taxon>
        <taxon>Nocardioidaceae</taxon>
        <taxon>Pimelobacter</taxon>
    </lineage>
</organism>
<gene>
    <name evidence="3" type="ORF">F9L07_27335</name>
</gene>
<sequence length="579" mass="64268">MGRCGVGRPTSSLRCSPTRRAVLRTASTAAGSLRCVTLLWDDRNRLGELRVGRRTTIVAGLSGASVPALGLLGRSPAFVERRVDLTGGVRSGEVGTTSAVLWSRGVAPSRMMARLHSNGRLRRTVRGPWTDPRSDLTARVHLTGLAPGREYAAEMWFETPEGERSAPERLTFATAPIHAAAQTIVWSGDTCGQGWGIDRGRGGVTTYRTMLDLRPDLFVHVGDTIYADEPMTESVLLPENGTTWQNELTEEVLTVAETLDQFRGRHRYLLRDDNVRAFHAAVPTAVQWDDHETCNNWWPGEILDDEAYTERRADVLAVRGRRAWQEYQPVPVRRLVPADGDGFVATRLYRRIPRGQHLDLFLLDMRSWRGPNPDHDPAVVRDRVAAGLLGREQEAWLIDGLRRSRATWKVISIDQPLSAPASRLQDLDGVSNGDGGPPLGREHEIGRVLAAIRRHRIRNVVWVTADVHYTAAYHYHPERASFTDFDPFWEFVSGPLHCSPFTPKDDRLDATFGPRAVFSHGKEEDLPVMIAPRPDNQHIGSLAIAASGELTVTLHDGAGDALWRRTLEPDPVSPVRAGT</sequence>
<reference evidence="3 4" key="1">
    <citation type="submission" date="2019-09" db="EMBL/GenBank/DDBJ databases">
        <title>Pimelobacter sp. isolated from Paulinella.</title>
        <authorList>
            <person name="Jeong S.E."/>
        </authorList>
    </citation>
    <scope>NUCLEOTIDE SEQUENCE [LARGE SCALE GENOMIC DNA]</scope>
    <source>
        <strain evidence="3 4">Pch-N</strain>
    </source>
</reference>
<dbReference type="InterPro" id="IPR018946">
    <property type="entry name" value="PhoD-like_MPP"/>
</dbReference>
<dbReference type="Gene3D" id="3.60.21.70">
    <property type="entry name" value="PhoD-like phosphatase"/>
    <property type="match status" value="1"/>
</dbReference>
<dbReference type="Pfam" id="PF16655">
    <property type="entry name" value="PhoD_N"/>
    <property type="match status" value="1"/>
</dbReference>
<name>A0A7J5DR10_NOCSI</name>
<dbReference type="EMBL" id="WBVM01000006">
    <property type="protein sequence ID" value="KAB2807203.1"/>
    <property type="molecule type" value="Genomic_DNA"/>
</dbReference>
<dbReference type="SUPFAM" id="SSF56300">
    <property type="entry name" value="Metallo-dependent phosphatases"/>
    <property type="match status" value="1"/>
</dbReference>
<dbReference type="PANTHER" id="PTHR43606">
    <property type="entry name" value="PHOSPHATASE, PUTATIVE (AFU_ORTHOLOGUE AFUA_6G08710)-RELATED"/>
    <property type="match status" value="1"/>
</dbReference>
<dbReference type="Proteomes" id="UP000449906">
    <property type="component" value="Unassembled WGS sequence"/>
</dbReference>
<feature type="domain" description="Phospholipase D N-terminal" evidence="2">
    <location>
        <begin position="88"/>
        <end position="151"/>
    </location>
</feature>
<dbReference type="InterPro" id="IPR052900">
    <property type="entry name" value="Phospholipid_Metab_Enz"/>
</dbReference>
<dbReference type="InterPro" id="IPR038607">
    <property type="entry name" value="PhoD-like_sf"/>
</dbReference>
<dbReference type="Pfam" id="PF09423">
    <property type="entry name" value="PhoD"/>
    <property type="match status" value="1"/>
</dbReference>
<proteinExistence type="predicted"/>
<feature type="domain" description="PhoD-like phosphatase metallophosphatase" evidence="1">
    <location>
        <begin position="190"/>
        <end position="510"/>
    </location>
</feature>
<evidence type="ECO:0000313" key="4">
    <source>
        <dbReference type="Proteomes" id="UP000449906"/>
    </source>
</evidence>
<dbReference type="PANTHER" id="PTHR43606:SF1">
    <property type="entry name" value="PHOD-LIKE PHOSPHATASE METALLOPHOSPHATASE DOMAIN-CONTAINING PROTEIN"/>
    <property type="match status" value="1"/>
</dbReference>